<sequence>MDKDMVLEEARENAVKFVRLQFTDILGIVKNVAIPINQLEKAFEEGIWFDGSSIEGFVRIQESDMRLEPDPSTFAILPWRGTDDGFNNTARLICDVKTTDGEPFQGDPRQILKNVLGRAREMGFDFFAGPEPEFFIFDKKDGKATLNPH</sequence>
<feature type="domain" description="GS catalytic" evidence="5">
    <location>
        <begin position="108"/>
        <end position="149"/>
    </location>
</feature>
<evidence type="ECO:0000313" key="6">
    <source>
        <dbReference type="EMBL" id="OUJ18095.1"/>
    </source>
</evidence>
<dbReference type="InterPro" id="IPR027302">
    <property type="entry name" value="Gln_synth_N_conserv_site"/>
</dbReference>
<evidence type="ECO:0000313" key="7">
    <source>
        <dbReference type="Proteomes" id="UP000195137"/>
    </source>
</evidence>
<evidence type="ECO:0000259" key="5">
    <source>
        <dbReference type="PROSITE" id="PS51987"/>
    </source>
</evidence>
<dbReference type="EMBL" id="MRZU01000005">
    <property type="protein sequence ID" value="OUJ18095.1"/>
    <property type="molecule type" value="Genomic_DNA"/>
</dbReference>
<dbReference type="PROSITE" id="PS51987">
    <property type="entry name" value="GS_CATALYTIC"/>
    <property type="match status" value="1"/>
</dbReference>
<dbReference type="Pfam" id="PF00120">
    <property type="entry name" value="Gln-synt_C"/>
    <property type="match status" value="1"/>
</dbReference>
<dbReference type="GO" id="GO:0004356">
    <property type="term" value="F:glutamine synthetase activity"/>
    <property type="evidence" value="ECO:0007669"/>
    <property type="project" value="InterPro"/>
</dbReference>
<dbReference type="Gene3D" id="3.10.20.70">
    <property type="entry name" value="Glutamine synthetase, N-terminal domain"/>
    <property type="match status" value="1"/>
</dbReference>
<dbReference type="AlphaFoldDB" id="A0A1Y3GF49"/>
<dbReference type="RefSeq" id="WP_201721325.1">
    <property type="nucleotide sequence ID" value="NZ_MRZU01000005.1"/>
</dbReference>
<name>A0A1Y3GF49_9EURY</name>
<feature type="non-terminal residue" evidence="6">
    <location>
        <position position="149"/>
    </location>
</feature>
<gene>
    <name evidence="6" type="ORF">AMET1_1538</name>
</gene>
<dbReference type="PANTHER" id="PTHR43407:SF1">
    <property type="entry name" value="LENGSIN"/>
    <property type="match status" value="1"/>
</dbReference>
<dbReference type="FunFam" id="3.10.20.70:FF:000005">
    <property type="entry name" value="Glutamine synthetase"/>
    <property type="match status" value="1"/>
</dbReference>
<dbReference type="InterPro" id="IPR036651">
    <property type="entry name" value="Gln_synt_N_sf"/>
</dbReference>
<proteinExistence type="inferred from homology"/>
<comment type="similarity">
    <text evidence="1 2 3">Belongs to the glutamine synthetase family.</text>
</comment>
<comment type="caution">
    <text evidence="6">The sequence shown here is derived from an EMBL/GenBank/DDBJ whole genome shotgun (WGS) entry which is preliminary data.</text>
</comment>
<dbReference type="GO" id="GO:0006542">
    <property type="term" value="P:glutamine biosynthetic process"/>
    <property type="evidence" value="ECO:0007669"/>
    <property type="project" value="InterPro"/>
</dbReference>
<dbReference type="InterPro" id="IPR014746">
    <property type="entry name" value="Gln_synth/guanido_kin_cat_dom"/>
</dbReference>
<dbReference type="PROSITE" id="PS51986">
    <property type="entry name" value="GS_BETA_GRASP"/>
    <property type="match status" value="1"/>
</dbReference>
<dbReference type="Gene3D" id="3.30.590.10">
    <property type="entry name" value="Glutamine synthetase/guanido kinase, catalytic domain"/>
    <property type="match status" value="1"/>
</dbReference>
<evidence type="ECO:0000256" key="3">
    <source>
        <dbReference type="RuleBase" id="RU000384"/>
    </source>
</evidence>
<dbReference type="Pfam" id="PF03951">
    <property type="entry name" value="Gln-synt_N"/>
    <property type="match status" value="1"/>
</dbReference>
<evidence type="ECO:0000256" key="2">
    <source>
        <dbReference type="PROSITE-ProRule" id="PRU01330"/>
    </source>
</evidence>
<organism evidence="6 7">
    <name type="scientific">Methanonatronarchaeum thermophilum</name>
    <dbReference type="NCBI Taxonomy" id="1927129"/>
    <lineage>
        <taxon>Archaea</taxon>
        <taxon>Methanobacteriati</taxon>
        <taxon>Methanobacteriota</taxon>
        <taxon>Methanonatronarchaeia</taxon>
        <taxon>Methanonatronarchaeales</taxon>
        <taxon>Methanonatronarchaeaceae</taxon>
        <taxon>Methanonatronarchaeum</taxon>
    </lineage>
</organism>
<accession>A0A1Y3GF49</accession>
<dbReference type="GO" id="GO:0005737">
    <property type="term" value="C:cytoplasm"/>
    <property type="evidence" value="ECO:0007669"/>
    <property type="project" value="TreeGrafter"/>
</dbReference>
<dbReference type="OrthoDB" id="36124at2157"/>
<protein>
    <submittedName>
        <fullName evidence="6">Glutamine synthetase GlnA</fullName>
    </submittedName>
</protein>
<dbReference type="InterPro" id="IPR008147">
    <property type="entry name" value="Gln_synt_N"/>
</dbReference>
<evidence type="ECO:0000259" key="4">
    <source>
        <dbReference type="PROSITE" id="PS51986"/>
    </source>
</evidence>
<dbReference type="SUPFAM" id="SSF55931">
    <property type="entry name" value="Glutamine synthetase/guanido kinase"/>
    <property type="match status" value="1"/>
</dbReference>
<dbReference type="InterPro" id="IPR008146">
    <property type="entry name" value="Gln_synth_cat_dom"/>
</dbReference>
<dbReference type="PROSITE" id="PS00180">
    <property type="entry name" value="GLNA_1"/>
    <property type="match status" value="1"/>
</dbReference>
<dbReference type="GO" id="GO:0016020">
    <property type="term" value="C:membrane"/>
    <property type="evidence" value="ECO:0007669"/>
    <property type="project" value="TreeGrafter"/>
</dbReference>
<reference evidence="6 7" key="1">
    <citation type="submission" date="2016-12" db="EMBL/GenBank/DDBJ databases">
        <title>Discovery of methanogenic haloarchaea.</title>
        <authorList>
            <person name="Sorokin D.Y."/>
            <person name="Makarova K.S."/>
            <person name="Abbas B."/>
            <person name="Ferrer M."/>
            <person name="Golyshin P.N."/>
        </authorList>
    </citation>
    <scope>NUCLEOTIDE SEQUENCE [LARGE SCALE GENOMIC DNA]</scope>
    <source>
        <strain evidence="6">AMET1</strain>
    </source>
</reference>
<keyword evidence="7" id="KW-1185">Reference proteome</keyword>
<dbReference type="PANTHER" id="PTHR43407">
    <property type="entry name" value="GLUTAMINE SYNTHETASE"/>
    <property type="match status" value="1"/>
</dbReference>
<dbReference type="Proteomes" id="UP000195137">
    <property type="component" value="Unassembled WGS sequence"/>
</dbReference>
<evidence type="ECO:0000256" key="1">
    <source>
        <dbReference type="ARBA" id="ARBA00009897"/>
    </source>
</evidence>
<feature type="domain" description="GS beta-grasp" evidence="4">
    <location>
        <begin position="13"/>
        <end position="101"/>
    </location>
</feature>
<dbReference type="SUPFAM" id="SSF54368">
    <property type="entry name" value="Glutamine synthetase, N-terminal domain"/>
    <property type="match status" value="1"/>
</dbReference>